<dbReference type="SUPFAM" id="SSF47413">
    <property type="entry name" value="lambda repressor-like DNA-binding domains"/>
    <property type="match status" value="1"/>
</dbReference>
<evidence type="ECO:0000256" key="3">
    <source>
        <dbReference type="ARBA" id="ARBA00023163"/>
    </source>
</evidence>
<dbReference type="STRING" id="1249481.D641_0110255"/>
<dbReference type="Pfam" id="PF00356">
    <property type="entry name" value="LacI"/>
    <property type="match status" value="1"/>
</dbReference>
<dbReference type="EMBL" id="AORC01000011">
    <property type="protein sequence ID" value="EYT49005.1"/>
    <property type="molecule type" value="Genomic_DNA"/>
</dbReference>
<dbReference type="PANTHER" id="PTHR30146">
    <property type="entry name" value="LACI-RELATED TRANSCRIPTIONAL REPRESSOR"/>
    <property type="match status" value="1"/>
</dbReference>
<feature type="domain" description="HTH lacI-type" evidence="4">
    <location>
        <begin position="11"/>
        <end position="65"/>
    </location>
</feature>
<evidence type="ECO:0000259" key="4">
    <source>
        <dbReference type="PROSITE" id="PS50932"/>
    </source>
</evidence>
<dbReference type="InterPro" id="IPR000843">
    <property type="entry name" value="HTH_LacI"/>
</dbReference>
<keyword evidence="3" id="KW-0804">Transcription</keyword>
<dbReference type="SUPFAM" id="SSF53822">
    <property type="entry name" value="Periplasmic binding protein-like I"/>
    <property type="match status" value="1"/>
</dbReference>
<proteinExistence type="predicted"/>
<dbReference type="Gene3D" id="3.40.50.2300">
    <property type="match status" value="2"/>
</dbReference>
<dbReference type="Gene3D" id="1.10.260.40">
    <property type="entry name" value="lambda repressor-like DNA-binding domains"/>
    <property type="match status" value="1"/>
</dbReference>
<evidence type="ECO:0000313" key="5">
    <source>
        <dbReference type="EMBL" id="EYT49005.1"/>
    </source>
</evidence>
<comment type="caution">
    <text evidence="5">The sequence shown here is derived from an EMBL/GenBank/DDBJ whole genome shotgun (WGS) entry which is preliminary data.</text>
</comment>
<name>A0A022KT84_9MICO</name>
<dbReference type="HOGENOM" id="CLU_037628_6_0_11"/>
<dbReference type="GO" id="GO:0003700">
    <property type="term" value="F:DNA-binding transcription factor activity"/>
    <property type="evidence" value="ECO:0007669"/>
    <property type="project" value="TreeGrafter"/>
</dbReference>
<accession>A0A022KT84</accession>
<protein>
    <submittedName>
        <fullName evidence="5">LacI family transcriptional regulator</fullName>
    </submittedName>
</protein>
<sequence>MSADRDSAERVTIYDVAKHAQVAPSTVSRAFSRPGRVSAATHAKVMASAKALGYRSAPPPAQERTQRNNRLGIEVPDLTNPYFAELISGMQEAVKGLDHMLLLLDSAEDEERERHNLLSAVDVVDGIVLSGSRLSDATLNHLTKRIPVVVMNRRVAGLDSVTPDYEHGMGQAMAHLAETGTRTVTYVAGPVNSWSDGERWRTARAAAKNYGIQINRQGPYAPTTTGGEQAFEDLEGVLPHAVICYNDLIALGFMVSAMRSGVKVPSELSVIGHDDIPLARFVGGGLTSLATPKRAQGRAAVERLIRRIENPSAHRTPVEGSLPVRLVTRGSTGHRRTY</sequence>
<dbReference type="RefSeq" id="WP_017823576.1">
    <property type="nucleotide sequence ID" value="NZ_AORC01000011.1"/>
</dbReference>
<dbReference type="OrthoDB" id="3258243at2"/>
<organism evidence="5 6">
    <name type="scientific">Brachybacterium muris UCD-AY4</name>
    <dbReference type="NCBI Taxonomy" id="1249481"/>
    <lineage>
        <taxon>Bacteria</taxon>
        <taxon>Bacillati</taxon>
        <taxon>Actinomycetota</taxon>
        <taxon>Actinomycetes</taxon>
        <taxon>Micrococcales</taxon>
        <taxon>Dermabacteraceae</taxon>
        <taxon>Brachybacterium</taxon>
    </lineage>
</organism>
<evidence type="ECO:0000256" key="1">
    <source>
        <dbReference type="ARBA" id="ARBA00023015"/>
    </source>
</evidence>
<reference evidence="5 6" key="1">
    <citation type="journal article" date="2013" name="Genome Announc.">
        <title>Draft genome sequence of an Actinobacterium, Brachybacterium muris strain UCD-AY4.</title>
        <authorList>
            <person name="Lo J.R."/>
            <person name="Lang J.M."/>
            <person name="Darling A.E."/>
            <person name="Eisen J.A."/>
            <person name="Coil D.A."/>
        </authorList>
    </citation>
    <scope>NUCLEOTIDE SEQUENCE [LARGE SCALE GENOMIC DNA]</scope>
    <source>
        <strain evidence="5 6">UCD-AY4</strain>
    </source>
</reference>
<evidence type="ECO:0000256" key="2">
    <source>
        <dbReference type="ARBA" id="ARBA00023125"/>
    </source>
</evidence>
<gene>
    <name evidence="5" type="ORF">D641_0110255</name>
</gene>
<dbReference type="Proteomes" id="UP000019754">
    <property type="component" value="Unassembled WGS sequence"/>
</dbReference>
<dbReference type="GO" id="GO:0000976">
    <property type="term" value="F:transcription cis-regulatory region binding"/>
    <property type="evidence" value="ECO:0007669"/>
    <property type="project" value="TreeGrafter"/>
</dbReference>
<dbReference type="AlphaFoldDB" id="A0A022KT84"/>
<keyword evidence="2" id="KW-0238">DNA-binding</keyword>
<dbReference type="Pfam" id="PF13377">
    <property type="entry name" value="Peripla_BP_3"/>
    <property type="match status" value="1"/>
</dbReference>
<dbReference type="CDD" id="cd01392">
    <property type="entry name" value="HTH_LacI"/>
    <property type="match status" value="1"/>
</dbReference>
<dbReference type="PROSITE" id="PS50932">
    <property type="entry name" value="HTH_LACI_2"/>
    <property type="match status" value="1"/>
</dbReference>
<keyword evidence="6" id="KW-1185">Reference proteome</keyword>
<dbReference type="InterPro" id="IPR010982">
    <property type="entry name" value="Lambda_DNA-bd_dom_sf"/>
</dbReference>
<dbReference type="InterPro" id="IPR046335">
    <property type="entry name" value="LacI/GalR-like_sensor"/>
</dbReference>
<dbReference type="SMART" id="SM00354">
    <property type="entry name" value="HTH_LACI"/>
    <property type="match status" value="1"/>
</dbReference>
<dbReference type="InterPro" id="IPR028082">
    <property type="entry name" value="Peripla_BP_I"/>
</dbReference>
<evidence type="ECO:0000313" key="6">
    <source>
        <dbReference type="Proteomes" id="UP000019754"/>
    </source>
</evidence>
<dbReference type="CDD" id="cd06267">
    <property type="entry name" value="PBP1_LacI_sugar_binding-like"/>
    <property type="match status" value="1"/>
</dbReference>
<dbReference type="PANTHER" id="PTHR30146:SF138">
    <property type="entry name" value="TRANSCRIPTIONAL REGULATORY PROTEIN"/>
    <property type="match status" value="1"/>
</dbReference>
<keyword evidence="1" id="KW-0805">Transcription regulation</keyword>